<dbReference type="RefSeq" id="WP_119874897.1">
    <property type="nucleotide sequence ID" value="NZ_QZDH01000071.1"/>
</dbReference>
<evidence type="ECO:0000313" key="1">
    <source>
        <dbReference type="EMBL" id="RJL46803.1"/>
    </source>
</evidence>
<gene>
    <name evidence="1" type="ORF">D5071_20285</name>
</gene>
<proteinExistence type="predicted"/>
<protein>
    <recommendedName>
        <fullName evidence="3">Inclusion body protein</fullName>
    </recommendedName>
</protein>
<dbReference type="Pfam" id="PF12306">
    <property type="entry name" value="PixA"/>
    <property type="match status" value="1"/>
</dbReference>
<evidence type="ECO:0008006" key="3">
    <source>
        <dbReference type="Google" id="ProtNLM"/>
    </source>
</evidence>
<dbReference type="InterPro" id="IPR038712">
    <property type="entry name" value="PixA-like_sf"/>
</dbReference>
<dbReference type="Proteomes" id="UP000283655">
    <property type="component" value="Unassembled WGS sequence"/>
</dbReference>
<dbReference type="Gene3D" id="2.60.40.3910">
    <property type="entry name" value="Inclusion body protein"/>
    <property type="match status" value="1"/>
</dbReference>
<dbReference type="InterPro" id="IPR021087">
    <property type="entry name" value="Uncharacterised_PixA/AidA"/>
</dbReference>
<organism evidence="1 2">
    <name type="scientific">Pectobacterium carotovorum</name>
    <name type="common">Erwinia carotovora</name>
    <dbReference type="NCBI Taxonomy" id="554"/>
    <lineage>
        <taxon>Bacteria</taxon>
        <taxon>Pseudomonadati</taxon>
        <taxon>Pseudomonadota</taxon>
        <taxon>Gammaproteobacteria</taxon>
        <taxon>Enterobacterales</taxon>
        <taxon>Pectobacteriaceae</taxon>
        <taxon>Pectobacterium</taxon>
    </lineage>
</organism>
<reference evidence="1 2" key="1">
    <citation type="submission" date="2018-09" db="EMBL/GenBank/DDBJ databases">
        <title>Phylogenetic diversity of Pectobacterium and Dickeya strains causing blackleg disease of potato in Morocco.</title>
        <authorList>
            <person name="Oulghazi S."/>
            <person name="Moumni M."/>
            <person name="Faure D."/>
        </authorList>
    </citation>
    <scope>NUCLEOTIDE SEQUENCE [LARGE SCALE GENOMIC DNA]</scope>
    <source>
        <strain evidence="1 2">S1.15.11.2D</strain>
    </source>
</reference>
<accession>A0A419ARB8</accession>
<name>A0A419ARB8_PECCA</name>
<dbReference type="AlphaFoldDB" id="A0A419ARB8"/>
<evidence type="ECO:0000313" key="2">
    <source>
        <dbReference type="Proteomes" id="UP000283655"/>
    </source>
</evidence>
<dbReference type="EMBL" id="QZDH01000071">
    <property type="protein sequence ID" value="RJL46803.1"/>
    <property type="molecule type" value="Genomic_DNA"/>
</dbReference>
<sequence length="184" mass="20511">MNKINNIDPFATSHNIIYINTTIDTDAIINDSSIKISTDEKKPQLIDNKFAYMVTTNDLAIMGSGTGELSIVANIDDIIRWSSMSESANIDSSVIIYNISKNTGPNIFSNPEFYKRKRSAAEPGSLIPIPVSFVEQNNWYMQSTLLATGTQSYNIQFALYNRPNGQEQKIYSYFEIAASVSVKS</sequence>
<comment type="caution">
    <text evidence="1">The sequence shown here is derived from an EMBL/GenBank/DDBJ whole genome shotgun (WGS) entry which is preliminary data.</text>
</comment>